<evidence type="ECO:0008006" key="4">
    <source>
        <dbReference type="Google" id="ProtNLM"/>
    </source>
</evidence>
<feature type="transmembrane region" description="Helical" evidence="1">
    <location>
        <begin position="18"/>
        <end position="39"/>
    </location>
</feature>
<evidence type="ECO:0000313" key="2">
    <source>
        <dbReference type="EMBL" id="PKI31374.1"/>
    </source>
</evidence>
<keyword evidence="3" id="KW-1185">Reference proteome</keyword>
<evidence type="ECO:0000256" key="1">
    <source>
        <dbReference type="SAM" id="Phobius"/>
    </source>
</evidence>
<dbReference type="AlphaFoldDB" id="A0A2I0HI60"/>
<keyword evidence="1" id="KW-1133">Transmembrane helix</keyword>
<dbReference type="Proteomes" id="UP000233551">
    <property type="component" value="Unassembled WGS sequence"/>
</dbReference>
<proteinExistence type="predicted"/>
<comment type="caution">
    <text evidence="2">The sequence shown here is derived from an EMBL/GenBank/DDBJ whole genome shotgun (WGS) entry which is preliminary data.</text>
</comment>
<feature type="non-terminal residue" evidence="2">
    <location>
        <position position="1"/>
    </location>
</feature>
<accession>A0A2I0HI60</accession>
<organism evidence="2 3">
    <name type="scientific">Punica granatum</name>
    <name type="common">Pomegranate</name>
    <dbReference type="NCBI Taxonomy" id="22663"/>
    <lineage>
        <taxon>Eukaryota</taxon>
        <taxon>Viridiplantae</taxon>
        <taxon>Streptophyta</taxon>
        <taxon>Embryophyta</taxon>
        <taxon>Tracheophyta</taxon>
        <taxon>Spermatophyta</taxon>
        <taxon>Magnoliopsida</taxon>
        <taxon>eudicotyledons</taxon>
        <taxon>Gunneridae</taxon>
        <taxon>Pentapetalae</taxon>
        <taxon>rosids</taxon>
        <taxon>malvids</taxon>
        <taxon>Myrtales</taxon>
        <taxon>Lythraceae</taxon>
        <taxon>Punica</taxon>
    </lineage>
</organism>
<dbReference type="EMBL" id="PGOL01008938">
    <property type="protein sequence ID" value="PKI31374.1"/>
    <property type="molecule type" value="Genomic_DNA"/>
</dbReference>
<gene>
    <name evidence="2" type="ORF">CRG98_048235</name>
</gene>
<feature type="transmembrane region" description="Helical" evidence="1">
    <location>
        <begin position="45"/>
        <end position="65"/>
    </location>
</feature>
<protein>
    <recommendedName>
        <fullName evidence="4">H(+)-exporting diphosphatase</fullName>
    </recommendedName>
</protein>
<reference evidence="2 3" key="1">
    <citation type="submission" date="2017-11" db="EMBL/GenBank/DDBJ databases">
        <title>De-novo sequencing of pomegranate (Punica granatum L.) genome.</title>
        <authorList>
            <person name="Akparov Z."/>
            <person name="Amiraslanov A."/>
            <person name="Hajiyeva S."/>
            <person name="Abbasov M."/>
            <person name="Kaur K."/>
            <person name="Hamwieh A."/>
            <person name="Solovyev V."/>
            <person name="Salamov A."/>
            <person name="Braich B."/>
            <person name="Kosarev P."/>
            <person name="Mahmoud A."/>
            <person name="Hajiyev E."/>
            <person name="Babayeva S."/>
            <person name="Izzatullayeva V."/>
            <person name="Mammadov A."/>
            <person name="Mammadov A."/>
            <person name="Sharifova S."/>
            <person name="Ojaghi J."/>
            <person name="Eynullazada K."/>
            <person name="Bayramov B."/>
            <person name="Abdulazimova A."/>
            <person name="Shahmuradov I."/>
        </authorList>
    </citation>
    <scope>NUCLEOTIDE SEQUENCE [LARGE SCALE GENOMIC DNA]</scope>
    <source>
        <strain evidence="3">cv. AG2017</strain>
        <tissue evidence="2">Leaf</tissue>
    </source>
</reference>
<keyword evidence="1" id="KW-0472">Membrane</keyword>
<evidence type="ECO:0000313" key="3">
    <source>
        <dbReference type="Proteomes" id="UP000233551"/>
    </source>
</evidence>
<name>A0A2I0HI60_PUNGR</name>
<keyword evidence="1" id="KW-0812">Transmembrane</keyword>
<sequence length="140" mass="14789">REAVVEGSYSKKLREASYWAISGAMTMAFIIVGLGATVANWKPMATASFSGFIGAVLGSAVGEFLTRWFDKKTTEALLKLARAGQEATEETMESGQVPPVPVPVAVDIPRPWLVAALKGVCFTAGLVPPLLPALLARTTP</sequence>